<organism evidence="2 3">
    <name type="scientific">Streptomyces ruber</name>
    <dbReference type="NCBI Taxonomy" id="83378"/>
    <lineage>
        <taxon>Bacteria</taxon>
        <taxon>Bacillati</taxon>
        <taxon>Actinomycetota</taxon>
        <taxon>Actinomycetes</taxon>
        <taxon>Kitasatosporales</taxon>
        <taxon>Streptomycetaceae</taxon>
        <taxon>Streptomyces</taxon>
    </lineage>
</organism>
<reference evidence="2" key="2">
    <citation type="submission" date="2020-09" db="EMBL/GenBank/DDBJ databases">
        <authorList>
            <person name="Sun Q."/>
            <person name="Ohkuma M."/>
        </authorList>
    </citation>
    <scope>NUCLEOTIDE SEQUENCE</scope>
    <source>
        <strain evidence="2">JCM 3131</strain>
    </source>
</reference>
<gene>
    <name evidence="2" type="ORF">GCM10010145_38750</name>
</gene>
<reference evidence="2" key="1">
    <citation type="journal article" date="2014" name="Int. J. Syst. Evol. Microbiol.">
        <title>Complete genome sequence of Corynebacterium casei LMG S-19264T (=DSM 44701T), isolated from a smear-ripened cheese.</title>
        <authorList>
            <consortium name="US DOE Joint Genome Institute (JGI-PGF)"/>
            <person name="Walter F."/>
            <person name="Albersmeier A."/>
            <person name="Kalinowski J."/>
            <person name="Ruckert C."/>
        </authorList>
    </citation>
    <scope>NUCLEOTIDE SEQUENCE</scope>
    <source>
        <strain evidence="2">JCM 3131</strain>
    </source>
</reference>
<sequence>MTRYRLAGTAALVLLVTGCAASTEETPKTVLAAAPEPTKEVRNLLLPFDRYQLSVNEIYLIESAKDLLTRDCMRERGYDWEVIGDRKQYPDLRNRRRYGVIEMPVAREMGYKSNARLLGSTDVTARKMDREARMSPEARNAATDPEDGCYKLAGDELVRGNEENEDLVGRLNVESLEEARRSARVAPALRSWVRCMAEKGHEYKDFYAVGEDPRWVKDEVPSHAERETAEVDVTCKQQAGLVKALAETEKGIQEREIRKHKAYFERLASAKERHLADARAVIAAAD</sequence>
<evidence type="ECO:0000313" key="2">
    <source>
        <dbReference type="EMBL" id="GGQ65120.1"/>
    </source>
</evidence>
<keyword evidence="3" id="KW-1185">Reference proteome</keyword>
<evidence type="ECO:0000313" key="3">
    <source>
        <dbReference type="Proteomes" id="UP000620156"/>
    </source>
</evidence>
<dbReference type="PROSITE" id="PS51257">
    <property type="entry name" value="PROKAR_LIPOPROTEIN"/>
    <property type="match status" value="1"/>
</dbReference>
<accession>A0A918ESJ9</accession>
<evidence type="ECO:0008006" key="4">
    <source>
        <dbReference type="Google" id="ProtNLM"/>
    </source>
</evidence>
<proteinExistence type="predicted"/>
<evidence type="ECO:0000256" key="1">
    <source>
        <dbReference type="SAM" id="SignalP"/>
    </source>
</evidence>
<dbReference type="RefSeq" id="WP_189218102.1">
    <property type="nucleotide sequence ID" value="NZ_BMQK01000008.1"/>
</dbReference>
<feature type="signal peptide" evidence="1">
    <location>
        <begin position="1"/>
        <end position="21"/>
    </location>
</feature>
<name>A0A918ESJ9_9ACTN</name>
<dbReference type="AlphaFoldDB" id="A0A918ESJ9"/>
<comment type="caution">
    <text evidence="2">The sequence shown here is derived from an EMBL/GenBank/DDBJ whole genome shotgun (WGS) entry which is preliminary data.</text>
</comment>
<feature type="chain" id="PRO_5039042920" description="Lipoprotein" evidence="1">
    <location>
        <begin position="22"/>
        <end position="286"/>
    </location>
</feature>
<dbReference type="Proteomes" id="UP000620156">
    <property type="component" value="Unassembled WGS sequence"/>
</dbReference>
<dbReference type="EMBL" id="BMQK01000008">
    <property type="protein sequence ID" value="GGQ65120.1"/>
    <property type="molecule type" value="Genomic_DNA"/>
</dbReference>
<keyword evidence="1" id="KW-0732">Signal</keyword>
<protein>
    <recommendedName>
        <fullName evidence="4">Lipoprotein</fullName>
    </recommendedName>
</protein>